<accession>A0A371HZD5</accession>
<organism evidence="1 2">
    <name type="scientific">Mucuna pruriens</name>
    <name type="common">Velvet bean</name>
    <name type="synonym">Dolichos pruriens</name>
    <dbReference type="NCBI Taxonomy" id="157652"/>
    <lineage>
        <taxon>Eukaryota</taxon>
        <taxon>Viridiplantae</taxon>
        <taxon>Streptophyta</taxon>
        <taxon>Embryophyta</taxon>
        <taxon>Tracheophyta</taxon>
        <taxon>Spermatophyta</taxon>
        <taxon>Magnoliopsida</taxon>
        <taxon>eudicotyledons</taxon>
        <taxon>Gunneridae</taxon>
        <taxon>Pentapetalae</taxon>
        <taxon>rosids</taxon>
        <taxon>fabids</taxon>
        <taxon>Fabales</taxon>
        <taxon>Fabaceae</taxon>
        <taxon>Papilionoideae</taxon>
        <taxon>50 kb inversion clade</taxon>
        <taxon>NPAAA clade</taxon>
        <taxon>indigoferoid/millettioid clade</taxon>
        <taxon>Phaseoleae</taxon>
        <taxon>Mucuna</taxon>
    </lineage>
</organism>
<feature type="non-terminal residue" evidence="1">
    <location>
        <position position="1"/>
    </location>
</feature>
<sequence>MVILAINKLIQTQVNRKKEVGERLSEGEDVVNMALVDSSEPITIKIAKWRQAMEAKITAIENNQIWKLVELPNGAKKTRVKWIYKTK</sequence>
<protein>
    <recommendedName>
        <fullName evidence="3">Mitochondrial protein</fullName>
    </recommendedName>
</protein>
<comment type="caution">
    <text evidence="1">The sequence shown here is derived from an EMBL/GenBank/DDBJ whole genome shotgun (WGS) entry which is preliminary data.</text>
</comment>
<reference evidence="1" key="1">
    <citation type="submission" date="2018-05" db="EMBL/GenBank/DDBJ databases">
        <title>Draft genome of Mucuna pruriens seed.</title>
        <authorList>
            <person name="Nnadi N.E."/>
            <person name="Vos R."/>
            <person name="Hasami M.H."/>
            <person name="Devisetty U.K."/>
            <person name="Aguiy J.C."/>
        </authorList>
    </citation>
    <scope>NUCLEOTIDE SEQUENCE [LARGE SCALE GENOMIC DNA]</scope>
    <source>
        <strain evidence="1">JCA_2017</strain>
    </source>
</reference>
<proteinExistence type="predicted"/>
<dbReference type="OrthoDB" id="411615at2759"/>
<dbReference type="EMBL" id="QJKJ01001335">
    <property type="protein sequence ID" value="RDY08152.1"/>
    <property type="molecule type" value="Genomic_DNA"/>
</dbReference>
<keyword evidence="2" id="KW-1185">Reference proteome</keyword>
<name>A0A371HZD5_MUCPR</name>
<dbReference type="AlphaFoldDB" id="A0A371HZD5"/>
<dbReference type="Proteomes" id="UP000257109">
    <property type="component" value="Unassembled WGS sequence"/>
</dbReference>
<evidence type="ECO:0000313" key="2">
    <source>
        <dbReference type="Proteomes" id="UP000257109"/>
    </source>
</evidence>
<evidence type="ECO:0008006" key="3">
    <source>
        <dbReference type="Google" id="ProtNLM"/>
    </source>
</evidence>
<gene>
    <name evidence="1" type="ORF">CR513_07671</name>
</gene>
<evidence type="ECO:0000313" key="1">
    <source>
        <dbReference type="EMBL" id="RDY08152.1"/>
    </source>
</evidence>